<evidence type="ECO:0000256" key="3">
    <source>
        <dbReference type="ARBA" id="ARBA00022723"/>
    </source>
</evidence>
<keyword evidence="8" id="KW-0449">Lipoprotein</keyword>
<keyword evidence="3 6" id="KW-0479">Metal-binding</keyword>
<dbReference type="GO" id="GO:1901359">
    <property type="term" value="F:tungstate binding"/>
    <property type="evidence" value="ECO:0007669"/>
    <property type="project" value="UniProtKB-ARBA"/>
</dbReference>
<evidence type="ECO:0000256" key="7">
    <source>
        <dbReference type="SAM" id="SignalP"/>
    </source>
</evidence>
<evidence type="ECO:0000313" key="8">
    <source>
        <dbReference type="EMBL" id="CRF32940.1"/>
    </source>
</evidence>
<evidence type="ECO:0000256" key="2">
    <source>
        <dbReference type="ARBA" id="ARBA00022505"/>
    </source>
</evidence>
<dbReference type="RefSeq" id="WP_048594286.1">
    <property type="nucleotide sequence ID" value="NZ_CVLB01000001.1"/>
</dbReference>
<comment type="subunit">
    <text evidence="5">The complex is composed of two ATP-binding proteins (ModC), two transmembrane proteins (ModB) and a solute-binding protein (ModA).</text>
</comment>
<evidence type="ECO:0000256" key="1">
    <source>
        <dbReference type="ARBA" id="ARBA00009175"/>
    </source>
</evidence>
<reference evidence="9" key="1">
    <citation type="submission" date="2015-04" db="EMBL/GenBank/DDBJ databases">
        <authorList>
            <person name="Mushtaq Mamoona"/>
        </authorList>
    </citation>
    <scope>NUCLEOTIDE SEQUENCE [LARGE SCALE GENOMIC DNA]</scope>
    <source>
        <strain evidence="9">AN4859/03</strain>
    </source>
</reference>
<dbReference type="FunFam" id="3.40.190.10:FF:000035">
    <property type="entry name" value="Molybdate ABC transporter substrate-binding protein"/>
    <property type="match status" value="1"/>
</dbReference>
<dbReference type="Gene3D" id="3.40.190.10">
    <property type="entry name" value="Periplasmic binding protein-like II"/>
    <property type="match status" value="2"/>
</dbReference>
<dbReference type="InterPro" id="IPR050682">
    <property type="entry name" value="ModA/WtpA"/>
</dbReference>
<dbReference type="PANTHER" id="PTHR30632:SF0">
    <property type="entry name" value="SULFATE-BINDING PROTEIN"/>
    <property type="match status" value="1"/>
</dbReference>
<dbReference type="NCBIfam" id="TIGR01256">
    <property type="entry name" value="modA"/>
    <property type="match status" value="1"/>
</dbReference>
<dbReference type="PROSITE" id="PS51257">
    <property type="entry name" value="PROKAR_LIPOPROTEIN"/>
    <property type="match status" value="1"/>
</dbReference>
<dbReference type="CDD" id="cd13537">
    <property type="entry name" value="PBP2_YvgL_like"/>
    <property type="match status" value="1"/>
</dbReference>
<gene>
    <name evidence="8" type="primary">yvgL</name>
    <name evidence="8" type="ORF">BRSU_1123</name>
</gene>
<keyword evidence="9" id="KW-1185">Reference proteome</keyword>
<dbReference type="SUPFAM" id="SSF53850">
    <property type="entry name" value="Periplasmic binding protein-like II"/>
    <property type="match status" value="1"/>
</dbReference>
<evidence type="ECO:0000313" key="9">
    <source>
        <dbReference type="Proteomes" id="UP000043763"/>
    </source>
</evidence>
<dbReference type="GO" id="GO:0015689">
    <property type="term" value="P:molybdate ion transport"/>
    <property type="evidence" value="ECO:0007669"/>
    <property type="project" value="InterPro"/>
</dbReference>
<organism evidence="8 9">
    <name type="scientific">Brachyspira suanatina</name>
    <dbReference type="NCBI Taxonomy" id="381802"/>
    <lineage>
        <taxon>Bacteria</taxon>
        <taxon>Pseudomonadati</taxon>
        <taxon>Spirochaetota</taxon>
        <taxon>Spirochaetia</taxon>
        <taxon>Brachyspirales</taxon>
        <taxon>Brachyspiraceae</taxon>
        <taxon>Brachyspira</taxon>
    </lineage>
</organism>
<dbReference type="PANTHER" id="PTHR30632">
    <property type="entry name" value="MOLYBDATE-BINDING PERIPLASMIC PROTEIN"/>
    <property type="match status" value="1"/>
</dbReference>
<keyword evidence="2 6" id="KW-0500">Molybdenum</keyword>
<accession>A0A0G4K691</accession>
<feature type="binding site" evidence="6">
    <location>
        <position position="44"/>
    </location>
    <ligand>
        <name>molybdate</name>
        <dbReference type="ChEBI" id="CHEBI:36264"/>
    </ligand>
</feature>
<dbReference type="OrthoDB" id="9785015at2"/>
<dbReference type="GO" id="GO:0046872">
    <property type="term" value="F:metal ion binding"/>
    <property type="evidence" value="ECO:0007669"/>
    <property type="project" value="UniProtKB-KW"/>
</dbReference>
<dbReference type="PIRSF" id="PIRSF004846">
    <property type="entry name" value="ModA"/>
    <property type="match status" value="1"/>
</dbReference>
<protein>
    <submittedName>
        <fullName evidence="8">Putative ABC transporter substrate-binding lipoprotein YvgL</fullName>
    </submittedName>
</protein>
<dbReference type="GO" id="GO:0030973">
    <property type="term" value="F:molybdate ion binding"/>
    <property type="evidence" value="ECO:0007669"/>
    <property type="project" value="UniProtKB-ARBA"/>
</dbReference>
<dbReference type="AlphaFoldDB" id="A0A0G4K691"/>
<evidence type="ECO:0000256" key="6">
    <source>
        <dbReference type="PIRSR" id="PIRSR004846-1"/>
    </source>
</evidence>
<feature type="binding site" evidence="6">
    <location>
        <position position="71"/>
    </location>
    <ligand>
        <name>molybdate</name>
        <dbReference type="ChEBI" id="CHEBI:36264"/>
    </ligand>
</feature>
<feature type="binding site" evidence="6">
    <location>
        <position position="180"/>
    </location>
    <ligand>
        <name>molybdate</name>
        <dbReference type="ChEBI" id="CHEBI:36264"/>
    </ligand>
</feature>
<dbReference type="Pfam" id="PF13531">
    <property type="entry name" value="SBP_bac_11"/>
    <property type="match status" value="1"/>
</dbReference>
<evidence type="ECO:0000256" key="5">
    <source>
        <dbReference type="ARBA" id="ARBA00062515"/>
    </source>
</evidence>
<dbReference type="EMBL" id="CVLB01000001">
    <property type="protein sequence ID" value="CRF32940.1"/>
    <property type="molecule type" value="Genomic_DNA"/>
</dbReference>
<feature type="signal peptide" evidence="7">
    <location>
        <begin position="1"/>
        <end position="23"/>
    </location>
</feature>
<dbReference type="Proteomes" id="UP000043763">
    <property type="component" value="Unassembled WGS sequence"/>
</dbReference>
<sequence length="263" mass="28571">MKKIIFITLLISYLFVSCGSSNTADNASQTNTKNKEILVLAAASLTDVLTELANNYKTETGTTVTFSFASSGALQTQIEAGSPADIFFSAAQKQMDALQEKDLIDTDTRKDLLENKVVLISPTNSTLNIKSFTDMTNANVTKIGLGEPKSVPVGQYSEEILSNLSILDTVKQKAVYGSDVRNVLSWVRTGEVDCGIVYATDAQIANDINIIAEAPEGTHKKVIYPIATIKSSANKEEAKKFIDYISNDKAAEIFKNYGFTVIK</sequence>
<comment type="similarity">
    <text evidence="1">Belongs to the bacterial solute-binding protein ModA family.</text>
</comment>
<dbReference type="InterPro" id="IPR041879">
    <property type="entry name" value="YvgL-like_PBP2"/>
</dbReference>
<feature type="binding site" evidence="6">
    <location>
        <position position="198"/>
    </location>
    <ligand>
        <name>molybdate</name>
        <dbReference type="ChEBI" id="CHEBI:36264"/>
    </ligand>
</feature>
<feature type="chain" id="PRO_5005194598" evidence="7">
    <location>
        <begin position="24"/>
        <end position="263"/>
    </location>
</feature>
<evidence type="ECO:0000256" key="4">
    <source>
        <dbReference type="ARBA" id="ARBA00022729"/>
    </source>
</evidence>
<proteinExistence type="inferred from homology"/>
<dbReference type="InterPro" id="IPR005950">
    <property type="entry name" value="ModA"/>
</dbReference>
<name>A0A0G4K691_9SPIR</name>
<keyword evidence="4 7" id="KW-0732">Signal</keyword>